<evidence type="ECO:0000313" key="2">
    <source>
        <dbReference type="Proteomes" id="UP000887159"/>
    </source>
</evidence>
<gene>
    <name evidence="1" type="ORF">TNCV_4074501</name>
</gene>
<sequence>MVANDAKLAANLVSKMMPTWLHRQDFAKFSLNRHYNAVLFRKGDWKMSRQQTGIQTNTKNIVDAVGVARSVVSGSFVCEMQIPKEKKRDVAPATPKRHETW</sequence>
<organism evidence="1 2">
    <name type="scientific">Trichonephila clavipes</name>
    <name type="common">Golden silk orbweaver</name>
    <name type="synonym">Nephila clavipes</name>
    <dbReference type="NCBI Taxonomy" id="2585209"/>
    <lineage>
        <taxon>Eukaryota</taxon>
        <taxon>Metazoa</taxon>
        <taxon>Ecdysozoa</taxon>
        <taxon>Arthropoda</taxon>
        <taxon>Chelicerata</taxon>
        <taxon>Arachnida</taxon>
        <taxon>Araneae</taxon>
        <taxon>Araneomorphae</taxon>
        <taxon>Entelegynae</taxon>
        <taxon>Araneoidea</taxon>
        <taxon>Nephilidae</taxon>
        <taxon>Trichonephila</taxon>
    </lineage>
</organism>
<reference evidence="1" key="1">
    <citation type="submission" date="2020-08" db="EMBL/GenBank/DDBJ databases">
        <title>Multicomponent nature underlies the extraordinary mechanical properties of spider dragline silk.</title>
        <authorList>
            <person name="Kono N."/>
            <person name="Nakamura H."/>
            <person name="Mori M."/>
            <person name="Yoshida Y."/>
            <person name="Ohtoshi R."/>
            <person name="Malay A.D."/>
            <person name="Moran D.A.P."/>
            <person name="Tomita M."/>
            <person name="Numata K."/>
            <person name="Arakawa K."/>
        </authorList>
    </citation>
    <scope>NUCLEOTIDE SEQUENCE</scope>
</reference>
<comment type="caution">
    <text evidence="1">The sequence shown here is derived from an EMBL/GenBank/DDBJ whole genome shotgun (WGS) entry which is preliminary data.</text>
</comment>
<keyword evidence="2" id="KW-1185">Reference proteome</keyword>
<protein>
    <submittedName>
        <fullName evidence="1">Uncharacterized protein</fullName>
    </submittedName>
</protein>
<dbReference type="AlphaFoldDB" id="A0A8X7BH38"/>
<name>A0A8X7BH38_TRICX</name>
<proteinExistence type="predicted"/>
<dbReference type="EMBL" id="BMAU01021390">
    <property type="protein sequence ID" value="GFY30137.1"/>
    <property type="molecule type" value="Genomic_DNA"/>
</dbReference>
<evidence type="ECO:0000313" key="1">
    <source>
        <dbReference type="EMBL" id="GFY30137.1"/>
    </source>
</evidence>
<dbReference type="Proteomes" id="UP000887159">
    <property type="component" value="Unassembled WGS sequence"/>
</dbReference>
<accession>A0A8X7BH38</accession>